<dbReference type="GO" id="GO:0009252">
    <property type="term" value="P:peptidoglycan biosynthetic process"/>
    <property type="evidence" value="ECO:0007669"/>
    <property type="project" value="UniProtKB-KW"/>
</dbReference>
<evidence type="ECO:0000256" key="6">
    <source>
        <dbReference type="ARBA" id="ARBA00022989"/>
    </source>
</evidence>
<keyword evidence="3 8" id="KW-0812">Transmembrane</keyword>
<proteinExistence type="predicted"/>
<evidence type="ECO:0000256" key="8">
    <source>
        <dbReference type="SAM" id="Phobius"/>
    </source>
</evidence>
<keyword evidence="5" id="KW-0573">Peptidoglycan synthesis</keyword>
<accession>A0A139X5Z1</accession>
<keyword evidence="4" id="KW-0133">Cell shape</keyword>
<dbReference type="GO" id="GO:0008360">
    <property type="term" value="P:regulation of cell shape"/>
    <property type="evidence" value="ECO:0007669"/>
    <property type="project" value="UniProtKB-KW"/>
</dbReference>
<evidence type="ECO:0000256" key="1">
    <source>
        <dbReference type="ARBA" id="ARBA00004651"/>
    </source>
</evidence>
<reference evidence="9 10" key="1">
    <citation type="journal article" date="2013" name="Genome Biol. Evol.">
        <title>Genomes of Stigonematalean cyanobacteria (subsection V) and the evolution of oxygenic photosynthesis from prokaryotes to plastids.</title>
        <authorList>
            <person name="Dagan T."/>
            <person name="Roettger M."/>
            <person name="Stucken K."/>
            <person name="Landan G."/>
            <person name="Koch R."/>
            <person name="Major P."/>
            <person name="Gould S.B."/>
            <person name="Goremykin V.V."/>
            <person name="Rippka R."/>
            <person name="Tandeau de Marsac N."/>
            <person name="Gugger M."/>
            <person name="Lockhart P.J."/>
            <person name="Allen J.F."/>
            <person name="Brune I."/>
            <person name="Maus I."/>
            <person name="Puhler A."/>
            <person name="Martin W.F."/>
        </authorList>
    </citation>
    <scope>NUCLEOTIDE SEQUENCE [LARGE SCALE GENOMIC DNA]</scope>
    <source>
        <strain evidence="9 10">PCC 7110</strain>
    </source>
</reference>
<protein>
    <submittedName>
        <fullName evidence="9">Virulence factor MviN</fullName>
    </submittedName>
</protein>
<feature type="transmembrane region" description="Helical" evidence="8">
    <location>
        <begin position="287"/>
        <end position="308"/>
    </location>
</feature>
<evidence type="ECO:0000313" key="9">
    <source>
        <dbReference type="EMBL" id="KYC40127.1"/>
    </source>
</evidence>
<dbReference type="PANTHER" id="PTHR43486:SF1">
    <property type="entry name" value="LIPID II FLIPPASE MURJ-RELATED"/>
    <property type="match status" value="1"/>
</dbReference>
<feature type="transmembrane region" description="Helical" evidence="8">
    <location>
        <begin position="365"/>
        <end position="386"/>
    </location>
</feature>
<dbReference type="AlphaFoldDB" id="A0A139X5Z1"/>
<name>A0A139X5Z1_9CYAN</name>
<dbReference type="PANTHER" id="PTHR43486">
    <property type="entry name" value="LIPID II FLIPPASE MURJ-RELATED"/>
    <property type="match status" value="1"/>
</dbReference>
<comment type="subcellular location">
    <subcellularLocation>
        <location evidence="1">Cell membrane</location>
        <topology evidence="1">Multi-pass membrane protein</topology>
    </subcellularLocation>
</comment>
<keyword evidence="6 8" id="KW-1133">Transmembrane helix</keyword>
<evidence type="ECO:0000256" key="4">
    <source>
        <dbReference type="ARBA" id="ARBA00022960"/>
    </source>
</evidence>
<dbReference type="PRINTS" id="PR01806">
    <property type="entry name" value="VIRFACTRMVIN"/>
</dbReference>
<keyword evidence="2" id="KW-1003">Cell membrane</keyword>
<dbReference type="Pfam" id="PF03023">
    <property type="entry name" value="MurJ"/>
    <property type="match status" value="1"/>
</dbReference>
<feature type="transmembrane region" description="Helical" evidence="8">
    <location>
        <begin position="398"/>
        <end position="417"/>
    </location>
</feature>
<keyword evidence="7 8" id="KW-0472">Membrane</keyword>
<comment type="caution">
    <text evidence="9">The sequence shown here is derived from an EMBL/GenBank/DDBJ whole genome shotgun (WGS) entry which is preliminary data.</text>
</comment>
<feature type="transmembrane region" description="Helical" evidence="8">
    <location>
        <begin position="329"/>
        <end position="353"/>
    </location>
</feature>
<feature type="transmembrane region" description="Helical" evidence="8">
    <location>
        <begin position="423"/>
        <end position="446"/>
    </location>
</feature>
<evidence type="ECO:0000256" key="3">
    <source>
        <dbReference type="ARBA" id="ARBA00022692"/>
    </source>
</evidence>
<evidence type="ECO:0000256" key="5">
    <source>
        <dbReference type="ARBA" id="ARBA00022984"/>
    </source>
</evidence>
<evidence type="ECO:0000256" key="7">
    <source>
        <dbReference type="ARBA" id="ARBA00023136"/>
    </source>
</evidence>
<dbReference type="EMBL" id="ANNX02000031">
    <property type="protein sequence ID" value="KYC40127.1"/>
    <property type="molecule type" value="Genomic_DNA"/>
</dbReference>
<feature type="transmembrane region" description="Helical" evidence="8">
    <location>
        <begin position="145"/>
        <end position="169"/>
    </location>
</feature>
<feature type="transmembrane region" description="Helical" evidence="8">
    <location>
        <begin position="21"/>
        <end position="42"/>
    </location>
</feature>
<keyword evidence="10" id="KW-1185">Reference proteome</keyword>
<dbReference type="OrthoDB" id="9804143at2"/>
<dbReference type="Proteomes" id="UP000076925">
    <property type="component" value="Unassembled WGS sequence"/>
</dbReference>
<feature type="transmembrane region" description="Helical" evidence="8">
    <location>
        <begin position="110"/>
        <end position="133"/>
    </location>
</feature>
<dbReference type="STRING" id="128403.WA1_29740"/>
<evidence type="ECO:0000313" key="10">
    <source>
        <dbReference type="Proteomes" id="UP000076925"/>
    </source>
</evidence>
<feature type="transmembrane region" description="Helical" evidence="8">
    <location>
        <begin position="202"/>
        <end position="224"/>
    </location>
</feature>
<feature type="transmembrane region" description="Helical" evidence="8">
    <location>
        <begin position="62"/>
        <end position="90"/>
    </location>
</feature>
<dbReference type="InterPro" id="IPR004268">
    <property type="entry name" value="MurJ"/>
</dbReference>
<feature type="transmembrane region" description="Helical" evidence="8">
    <location>
        <begin position="176"/>
        <end position="196"/>
    </location>
</feature>
<dbReference type="GO" id="GO:0005886">
    <property type="term" value="C:plasma membrane"/>
    <property type="evidence" value="ECO:0007669"/>
    <property type="project" value="UniProtKB-SubCell"/>
</dbReference>
<sequence length="460" mass="50221">MKHWKMQRLLDDWKKLTSGSINRKIFGAAVIVGFLTAFVKVASVGKELVIAWRFGTGDEIDAFLIALVIPSFIINVVAASFNAALIPTYIKVREQEGKIAGQKLFSGATVWSLGLLIITTILVVSTAPLYLPLIALGFSSQKLDLTFRLLCALAPIVLLNGMIVIWGAVLNAGERFALAAICPIISPVITVILLVGFKSWGIFALAASLVFGAVVEMVILGVGLHRQGISLLPKWYGFDAHMRLVVNQYAPIVAGSLLICSAGSIDQVMAAMLSPGSVAALNYGNKVIASPISLITTALSTAVIPYFSKMLACQDWKGVNHTLKQYLQLIFLTTVPLTVLLFIFSEVIVQALFQRGSFTVENTQLVAQIQACYSLQLPFYVANILVVRLITSMQKNHILVWISALNTLVNITLNYFFIKWMGIKGIALSTSCIYLCSFLTVLIFALKTIKENQVLQKKSM</sequence>
<feature type="transmembrane region" description="Helical" evidence="8">
    <location>
        <begin position="244"/>
        <end position="265"/>
    </location>
</feature>
<gene>
    <name evidence="9" type="ORF">WA1_29740</name>
</gene>
<evidence type="ECO:0000256" key="2">
    <source>
        <dbReference type="ARBA" id="ARBA00022475"/>
    </source>
</evidence>
<organism evidence="9 10">
    <name type="scientific">Scytonema hofmannii PCC 7110</name>
    <dbReference type="NCBI Taxonomy" id="128403"/>
    <lineage>
        <taxon>Bacteria</taxon>
        <taxon>Bacillati</taxon>
        <taxon>Cyanobacteriota</taxon>
        <taxon>Cyanophyceae</taxon>
        <taxon>Nostocales</taxon>
        <taxon>Scytonemataceae</taxon>
        <taxon>Scytonema</taxon>
    </lineage>
</organism>